<proteinExistence type="predicted"/>
<gene>
    <name evidence="1" type="ORF">FMOSSE_LOCUS1498</name>
</gene>
<evidence type="ECO:0000313" key="1">
    <source>
        <dbReference type="EMBL" id="CAG8450790.1"/>
    </source>
</evidence>
<dbReference type="EMBL" id="CAJVPP010000172">
    <property type="protein sequence ID" value="CAG8450790.1"/>
    <property type="molecule type" value="Genomic_DNA"/>
</dbReference>
<dbReference type="SUPFAM" id="SSF47095">
    <property type="entry name" value="HMG-box"/>
    <property type="match status" value="1"/>
</dbReference>
<dbReference type="AlphaFoldDB" id="A0A9N8YR58"/>
<keyword evidence="2" id="KW-1185">Reference proteome</keyword>
<dbReference type="InterPro" id="IPR036910">
    <property type="entry name" value="HMG_box_dom_sf"/>
</dbReference>
<accession>A0A9N8YR58</accession>
<organism evidence="1 2">
    <name type="scientific">Funneliformis mosseae</name>
    <name type="common">Endomycorrhizal fungus</name>
    <name type="synonym">Glomus mosseae</name>
    <dbReference type="NCBI Taxonomy" id="27381"/>
    <lineage>
        <taxon>Eukaryota</taxon>
        <taxon>Fungi</taxon>
        <taxon>Fungi incertae sedis</taxon>
        <taxon>Mucoromycota</taxon>
        <taxon>Glomeromycotina</taxon>
        <taxon>Glomeromycetes</taxon>
        <taxon>Glomerales</taxon>
        <taxon>Glomeraceae</taxon>
        <taxon>Funneliformis</taxon>
    </lineage>
</organism>
<dbReference type="Proteomes" id="UP000789375">
    <property type="component" value="Unassembled WGS sequence"/>
</dbReference>
<sequence length="94" mass="11316">MGENLTQFHFFEPEKSEKRMNKPKKREPNMFISYRKEMMKHKPPNMQMTEYSKLVSKWWRNLSEGLSNFVQDLLETLFKEEGVEGKNSSSMKIH</sequence>
<reference evidence="1" key="1">
    <citation type="submission" date="2021-06" db="EMBL/GenBank/DDBJ databases">
        <authorList>
            <person name="Kallberg Y."/>
            <person name="Tangrot J."/>
            <person name="Rosling A."/>
        </authorList>
    </citation>
    <scope>NUCLEOTIDE SEQUENCE</scope>
    <source>
        <strain evidence="1">87-6 pot B 2015</strain>
    </source>
</reference>
<dbReference type="Gene3D" id="1.10.30.10">
    <property type="entry name" value="High mobility group box domain"/>
    <property type="match status" value="1"/>
</dbReference>
<protein>
    <submittedName>
        <fullName evidence="1">12346_t:CDS:1</fullName>
    </submittedName>
</protein>
<evidence type="ECO:0000313" key="2">
    <source>
        <dbReference type="Proteomes" id="UP000789375"/>
    </source>
</evidence>
<comment type="caution">
    <text evidence="1">The sequence shown here is derived from an EMBL/GenBank/DDBJ whole genome shotgun (WGS) entry which is preliminary data.</text>
</comment>
<name>A0A9N8YR58_FUNMO</name>